<dbReference type="Gene3D" id="3.40.50.720">
    <property type="entry name" value="NAD(P)-binding Rossmann-like Domain"/>
    <property type="match status" value="1"/>
</dbReference>
<dbReference type="Pfam" id="PF00106">
    <property type="entry name" value="adh_short"/>
    <property type="match status" value="2"/>
</dbReference>
<evidence type="ECO:0000313" key="6">
    <source>
        <dbReference type="Proteomes" id="UP000612746"/>
    </source>
</evidence>
<reference evidence="5" key="1">
    <citation type="submission" date="2020-12" db="EMBL/GenBank/DDBJ databases">
        <title>Metabolic potential, ecology and presence of endohyphal bacteria is reflected in genomic diversity of Mucoromycotina.</title>
        <authorList>
            <person name="Muszewska A."/>
            <person name="Okrasinska A."/>
            <person name="Steczkiewicz K."/>
            <person name="Drgas O."/>
            <person name="Orlowska M."/>
            <person name="Perlinska-Lenart U."/>
            <person name="Aleksandrzak-Piekarczyk T."/>
            <person name="Szatraj K."/>
            <person name="Zielenkiewicz U."/>
            <person name="Pilsyk S."/>
            <person name="Malc E."/>
            <person name="Mieczkowski P."/>
            <person name="Kruszewska J.S."/>
            <person name="Biernat P."/>
            <person name="Pawlowska J."/>
        </authorList>
    </citation>
    <scope>NUCLEOTIDE SEQUENCE</scope>
    <source>
        <strain evidence="5">WA0000051536</strain>
    </source>
</reference>
<evidence type="ECO:0000256" key="4">
    <source>
        <dbReference type="RuleBase" id="RU000363"/>
    </source>
</evidence>
<keyword evidence="2" id="KW-0521">NADP</keyword>
<dbReference type="CDD" id="cd05327">
    <property type="entry name" value="retinol-DH_like_SDR_c_like"/>
    <property type="match status" value="1"/>
</dbReference>
<evidence type="ECO:0000256" key="3">
    <source>
        <dbReference type="ARBA" id="ARBA00023002"/>
    </source>
</evidence>
<comment type="caution">
    <text evidence="5">The sequence shown here is derived from an EMBL/GenBank/DDBJ whole genome shotgun (WGS) entry which is preliminary data.</text>
</comment>
<proteinExistence type="inferred from homology"/>
<keyword evidence="3" id="KW-0560">Oxidoreductase</keyword>
<comment type="similarity">
    <text evidence="1 4">Belongs to the short-chain dehydrogenases/reductases (SDR) family.</text>
</comment>
<dbReference type="GO" id="GO:0016491">
    <property type="term" value="F:oxidoreductase activity"/>
    <property type="evidence" value="ECO:0007669"/>
    <property type="project" value="UniProtKB-KW"/>
</dbReference>
<keyword evidence="6" id="KW-1185">Reference proteome</keyword>
<dbReference type="InterPro" id="IPR002347">
    <property type="entry name" value="SDR_fam"/>
</dbReference>
<dbReference type="PRINTS" id="PR00081">
    <property type="entry name" value="GDHRDH"/>
</dbReference>
<evidence type="ECO:0000256" key="2">
    <source>
        <dbReference type="ARBA" id="ARBA00022857"/>
    </source>
</evidence>
<evidence type="ECO:0000313" key="5">
    <source>
        <dbReference type="EMBL" id="KAG2175903.1"/>
    </source>
</evidence>
<gene>
    <name evidence="5" type="ORF">INT44_000381</name>
</gene>
<dbReference type="AlphaFoldDB" id="A0A8H7PL64"/>
<sequence length="306" mass="33773">MGKHFTLDQIPDMTGKVCIVTGGNTGIGKACAFAFAKKNAHIIIASRTPSKALAVVEEIKTETKNELVEFIQLDLLSLASVTKFASEFKAKKLPLHVLLNNAGVMACPFALSEDGYESQFATNHLAHFYLTMQLLPVLEESQPSRVVNVSSWGHNTIYFHGLDLETMNDEAKYTDFISYGRSKAANILFTRELSQRLEQKGVKGVYVNSCHPGTVNSDLMRHSNSIISSIVKAFMISTEDGAITQMYLATSPEIEAQDIRGQYYVPFAVPGSVGRHSMSQENQTKLWDFSEKILHEKVPGYEGAGI</sequence>
<dbReference type="InterPro" id="IPR036291">
    <property type="entry name" value="NAD(P)-bd_dom_sf"/>
</dbReference>
<name>A0A8H7PL64_9FUNG</name>
<dbReference type="Proteomes" id="UP000612746">
    <property type="component" value="Unassembled WGS sequence"/>
</dbReference>
<protein>
    <submittedName>
        <fullName evidence="5">Uncharacterized protein</fullName>
    </submittedName>
</protein>
<dbReference type="PANTHER" id="PTHR24320">
    <property type="entry name" value="RETINOL DEHYDROGENASE"/>
    <property type="match status" value="1"/>
</dbReference>
<organism evidence="5 6">
    <name type="scientific">Umbelopsis vinacea</name>
    <dbReference type="NCBI Taxonomy" id="44442"/>
    <lineage>
        <taxon>Eukaryota</taxon>
        <taxon>Fungi</taxon>
        <taxon>Fungi incertae sedis</taxon>
        <taxon>Mucoromycota</taxon>
        <taxon>Mucoromycotina</taxon>
        <taxon>Umbelopsidomycetes</taxon>
        <taxon>Umbelopsidales</taxon>
        <taxon>Umbelopsidaceae</taxon>
        <taxon>Umbelopsis</taxon>
    </lineage>
</organism>
<dbReference type="OrthoDB" id="191139at2759"/>
<dbReference type="PRINTS" id="PR00080">
    <property type="entry name" value="SDRFAMILY"/>
</dbReference>
<dbReference type="EMBL" id="JAEPRA010000014">
    <property type="protein sequence ID" value="KAG2175903.1"/>
    <property type="molecule type" value="Genomic_DNA"/>
</dbReference>
<accession>A0A8H7PL64</accession>
<evidence type="ECO:0000256" key="1">
    <source>
        <dbReference type="ARBA" id="ARBA00006484"/>
    </source>
</evidence>
<dbReference type="SUPFAM" id="SSF51735">
    <property type="entry name" value="NAD(P)-binding Rossmann-fold domains"/>
    <property type="match status" value="1"/>
</dbReference>
<dbReference type="PANTHER" id="PTHR24320:SF282">
    <property type="entry name" value="WW DOMAIN-CONTAINING OXIDOREDUCTASE"/>
    <property type="match status" value="1"/>
</dbReference>